<dbReference type="AlphaFoldDB" id="A0A7N2LEP6"/>
<accession>A0A7N2LEP6</accession>
<dbReference type="EnsemblPlants" id="QL04p040480:mrna">
    <property type="protein sequence ID" value="QL04p040480:mrna"/>
    <property type="gene ID" value="QL04p040480"/>
</dbReference>
<dbReference type="InParanoid" id="A0A7N2LEP6"/>
<sequence length="249" mass="28863">MESSTPTKNSAFCLESFALSPPCSDLTSCIDTLPYHSISDWISNWIQGSRKENRFKNCIPNLFVTLRCIWNHRNGIAFEGKLPNTKEVRLTSTALTHKYNAAFIENLTGQEQTKKGDSQHLTTAWPYQEDWQLLYQVEISRKVIRGRRGAALIGKSKEGCQLVRKAFRTAFQDPKKTKFAAIREALLYTAHLGLQRVVFLTDSKEIQLFWRSKSYWPWWIESSIEDIHNIIKQYSTLLVFCENFRLCTN</sequence>
<evidence type="ECO:0000313" key="2">
    <source>
        <dbReference type="Proteomes" id="UP000594261"/>
    </source>
</evidence>
<protein>
    <submittedName>
        <fullName evidence="1">Uncharacterized protein</fullName>
    </submittedName>
</protein>
<dbReference type="Proteomes" id="UP000594261">
    <property type="component" value="Chromosome 4"/>
</dbReference>
<reference evidence="1" key="2">
    <citation type="submission" date="2021-01" db="UniProtKB">
        <authorList>
            <consortium name="EnsemblPlants"/>
        </authorList>
    </citation>
    <scope>IDENTIFICATION</scope>
</reference>
<proteinExistence type="predicted"/>
<evidence type="ECO:0000313" key="1">
    <source>
        <dbReference type="EnsemblPlants" id="QL04p040480:mrna"/>
    </source>
</evidence>
<reference evidence="1 2" key="1">
    <citation type="journal article" date="2016" name="G3 (Bethesda)">
        <title>First Draft Assembly and Annotation of the Genome of a California Endemic Oak Quercus lobata Nee (Fagaceae).</title>
        <authorList>
            <person name="Sork V.L."/>
            <person name="Fitz-Gibbon S.T."/>
            <person name="Puiu D."/>
            <person name="Crepeau M."/>
            <person name="Gugger P.F."/>
            <person name="Sherman R."/>
            <person name="Stevens K."/>
            <person name="Langley C.H."/>
            <person name="Pellegrini M."/>
            <person name="Salzberg S.L."/>
        </authorList>
    </citation>
    <scope>NUCLEOTIDE SEQUENCE [LARGE SCALE GENOMIC DNA]</scope>
    <source>
        <strain evidence="1 2">cv. SW786</strain>
    </source>
</reference>
<organism evidence="1 2">
    <name type="scientific">Quercus lobata</name>
    <name type="common">Valley oak</name>
    <dbReference type="NCBI Taxonomy" id="97700"/>
    <lineage>
        <taxon>Eukaryota</taxon>
        <taxon>Viridiplantae</taxon>
        <taxon>Streptophyta</taxon>
        <taxon>Embryophyta</taxon>
        <taxon>Tracheophyta</taxon>
        <taxon>Spermatophyta</taxon>
        <taxon>Magnoliopsida</taxon>
        <taxon>eudicotyledons</taxon>
        <taxon>Gunneridae</taxon>
        <taxon>Pentapetalae</taxon>
        <taxon>rosids</taxon>
        <taxon>fabids</taxon>
        <taxon>Fagales</taxon>
        <taxon>Fagaceae</taxon>
        <taxon>Quercus</taxon>
    </lineage>
</organism>
<keyword evidence="2" id="KW-1185">Reference proteome</keyword>
<dbReference type="Gramene" id="QL04p040480:mrna">
    <property type="protein sequence ID" value="QL04p040480:mrna"/>
    <property type="gene ID" value="QL04p040480"/>
</dbReference>
<dbReference type="EMBL" id="LRBV02000004">
    <property type="status" value="NOT_ANNOTATED_CDS"/>
    <property type="molecule type" value="Genomic_DNA"/>
</dbReference>
<name>A0A7N2LEP6_QUELO</name>